<keyword evidence="2" id="KW-1185">Reference proteome</keyword>
<organism evidence="1 2">
    <name type="scientific">Pleurodeles waltl</name>
    <name type="common">Iberian ribbed newt</name>
    <dbReference type="NCBI Taxonomy" id="8319"/>
    <lineage>
        <taxon>Eukaryota</taxon>
        <taxon>Metazoa</taxon>
        <taxon>Chordata</taxon>
        <taxon>Craniata</taxon>
        <taxon>Vertebrata</taxon>
        <taxon>Euteleostomi</taxon>
        <taxon>Amphibia</taxon>
        <taxon>Batrachia</taxon>
        <taxon>Caudata</taxon>
        <taxon>Salamandroidea</taxon>
        <taxon>Salamandridae</taxon>
        <taxon>Pleurodelinae</taxon>
        <taxon>Pleurodeles</taxon>
    </lineage>
</organism>
<reference evidence="1" key="1">
    <citation type="journal article" date="2022" name="bioRxiv">
        <title>Sequencing and chromosome-scale assembly of the giantPleurodeles waltlgenome.</title>
        <authorList>
            <person name="Brown T."/>
            <person name="Elewa A."/>
            <person name="Iarovenko S."/>
            <person name="Subramanian E."/>
            <person name="Araus A.J."/>
            <person name="Petzold A."/>
            <person name="Susuki M."/>
            <person name="Suzuki K.-i.T."/>
            <person name="Hayashi T."/>
            <person name="Toyoda A."/>
            <person name="Oliveira C."/>
            <person name="Osipova E."/>
            <person name="Leigh N.D."/>
            <person name="Simon A."/>
            <person name="Yun M.H."/>
        </authorList>
    </citation>
    <scope>NUCLEOTIDE SEQUENCE</scope>
    <source>
        <strain evidence="1">20211129_DDA</strain>
        <tissue evidence="1">Liver</tissue>
    </source>
</reference>
<gene>
    <name evidence="1" type="ORF">NDU88_001826</name>
</gene>
<evidence type="ECO:0000313" key="1">
    <source>
        <dbReference type="EMBL" id="KAJ1197982.1"/>
    </source>
</evidence>
<sequence>MASFGVEPRQTMFVELLQSSLGLALLDAEKTFDCLEGSTIRKPVIAHQTEYKALAYADDIAVFTADPLTALPEIEAEGHLFGPYCRDMRDSKAVTKTPLVEAIKQKARIGTIYDLLLQEFPDDLETQNSK</sequence>
<evidence type="ECO:0008006" key="3">
    <source>
        <dbReference type="Google" id="ProtNLM"/>
    </source>
</evidence>
<protein>
    <recommendedName>
        <fullName evidence="3">Reverse transcriptase domain-containing protein</fullName>
    </recommendedName>
</protein>
<dbReference type="AlphaFoldDB" id="A0AAV7VB58"/>
<proteinExistence type="predicted"/>
<dbReference type="EMBL" id="JANPWB010000003">
    <property type="protein sequence ID" value="KAJ1197982.1"/>
    <property type="molecule type" value="Genomic_DNA"/>
</dbReference>
<accession>A0AAV7VB58</accession>
<evidence type="ECO:0000313" key="2">
    <source>
        <dbReference type="Proteomes" id="UP001066276"/>
    </source>
</evidence>
<comment type="caution">
    <text evidence="1">The sequence shown here is derived from an EMBL/GenBank/DDBJ whole genome shotgun (WGS) entry which is preliminary data.</text>
</comment>
<dbReference type="Proteomes" id="UP001066276">
    <property type="component" value="Chromosome 2_1"/>
</dbReference>
<name>A0AAV7VB58_PLEWA</name>